<dbReference type="Gene3D" id="3.40.630.30">
    <property type="match status" value="1"/>
</dbReference>
<dbReference type="Pfam" id="PF00583">
    <property type="entry name" value="Acetyltransf_1"/>
    <property type="match status" value="1"/>
</dbReference>
<dbReference type="GeneID" id="110782907"/>
<feature type="domain" description="N-acetyltransferase" evidence="2">
    <location>
        <begin position="178"/>
        <end position="265"/>
    </location>
</feature>
<evidence type="ECO:0000259" key="2">
    <source>
        <dbReference type="Pfam" id="PF00583"/>
    </source>
</evidence>
<dbReference type="PANTHER" id="PTHR47489:SF2">
    <property type="entry name" value="GCN5-RELATED N-ACETYLTRANSFERASE 5, CHLOROPLASTIC"/>
    <property type="match status" value="1"/>
</dbReference>
<sequence length="334" mass="37903">MAATLFLLPSIVFHHHNTFHSKLSSKSKLQSFVLSPPKKSNQSPFIRFSTSSSSPDHPSPPTPSSSIDYKTQTPQNFRRFLTNEELQEELQKLQFLENFTYFCKLPSGYLYIRAMQDTELDMTVDLLAESFAESMLLPNMYMTVLGFLIKQYMIERRGLLPHCVTLIGFFRGEEGSGDEELAGTVEVSFDRRGANSSPPTPTPPKNSPYICNMTVKDRLRRRGIGWHLLKASEELISNMSSTKNVYLHCRMIDSAPFSMYKKAGYAVVTTDNFLVLLKLQRRKHLMCKELPTLSKPLETVIARDEEVAPSLMDGRESEPLLVDEVLKSSLDMDA</sequence>
<dbReference type="GO" id="GO:0009507">
    <property type="term" value="C:chloroplast"/>
    <property type="evidence" value="ECO:0000318"/>
    <property type="project" value="GO_Central"/>
</dbReference>
<accession>A0A9R0I566</accession>
<dbReference type="GO" id="GO:0008080">
    <property type="term" value="F:N-acetyltransferase activity"/>
    <property type="evidence" value="ECO:0000318"/>
    <property type="project" value="GO_Central"/>
</dbReference>
<proteinExistence type="predicted"/>
<gene>
    <name evidence="4" type="primary">LOC110782907</name>
</gene>
<dbReference type="PANTHER" id="PTHR47489">
    <property type="entry name" value="ACYL-COA N-ACYLTRANSFERASES (NAT) SUPERFAMILY PROTEIN"/>
    <property type="match status" value="1"/>
</dbReference>
<evidence type="ECO:0000313" key="4">
    <source>
        <dbReference type="RefSeq" id="XP_021842856.2"/>
    </source>
</evidence>
<reference evidence="4" key="2">
    <citation type="submission" date="2025-08" db="UniProtKB">
        <authorList>
            <consortium name="RefSeq"/>
        </authorList>
    </citation>
    <scope>IDENTIFICATION</scope>
    <source>
        <tissue evidence="4">Leaf</tissue>
    </source>
</reference>
<dbReference type="AlphaFoldDB" id="A0A9R0I566"/>
<evidence type="ECO:0000256" key="1">
    <source>
        <dbReference type="SAM" id="MobiDB-lite"/>
    </source>
</evidence>
<dbReference type="KEGG" id="soe:110782907"/>
<protein>
    <submittedName>
        <fullName evidence="4">GCN5-related N-acetyltransferase 5, chloroplastic</fullName>
    </submittedName>
</protein>
<evidence type="ECO:0000313" key="3">
    <source>
        <dbReference type="Proteomes" id="UP000813463"/>
    </source>
</evidence>
<organism evidence="3 4">
    <name type="scientific">Spinacia oleracea</name>
    <name type="common">Spinach</name>
    <dbReference type="NCBI Taxonomy" id="3562"/>
    <lineage>
        <taxon>Eukaryota</taxon>
        <taxon>Viridiplantae</taxon>
        <taxon>Streptophyta</taxon>
        <taxon>Embryophyta</taxon>
        <taxon>Tracheophyta</taxon>
        <taxon>Spermatophyta</taxon>
        <taxon>Magnoliopsida</taxon>
        <taxon>eudicotyledons</taxon>
        <taxon>Gunneridae</taxon>
        <taxon>Pentapetalae</taxon>
        <taxon>Caryophyllales</taxon>
        <taxon>Chenopodiaceae</taxon>
        <taxon>Chenopodioideae</taxon>
        <taxon>Anserineae</taxon>
        <taxon>Spinacia</taxon>
    </lineage>
</organism>
<dbReference type="SUPFAM" id="SSF55729">
    <property type="entry name" value="Acyl-CoA N-acyltransferases (Nat)"/>
    <property type="match status" value="1"/>
</dbReference>
<dbReference type="CDD" id="cd04301">
    <property type="entry name" value="NAT_SF"/>
    <property type="match status" value="1"/>
</dbReference>
<name>A0A9R0I566_SPIOL</name>
<dbReference type="InterPro" id="IPR000182">
    <property type="entry name" value="GNAT_dom"/>
</dbReference>
<dbReference type="InterPro" id="IPR016181">
    <property type="entry name" value="Acyl_CoA_acyltransferase"/>
</dbReference>
<reference evidence="3" key="1">
    <citation type="journal article" date="2021" name="Nat. Commun.">
        <title>Genomic analyses provide insights into spinach domestication and the genetic basis of agronomic traits.</title>
        <authorList>
            <person name="Cai X."/>
            <person name="Sun X."/>
            <person name="Xu C."/>
            <person name="Sun H."/>
            <person name="Wang X."/>
            <person name="Ge C."/>
            <person name="Zhang Z."/>
            <person name="Wang Q."/>
            <person name="Fei Z."/>
            <person name="Jiao C."/>
            <person name="Wang Q."/>
        </authorList>
    </citation>
    <scope>NUCLEOTIDE SEQUENCE [LARGE SCALE GENOMIC DNA]</scope>
    <source>
        <strain evidence="3">cv. Varoflay</strain>
    </source>
</reference>
<keyword evidence="3" id="KW-1185">Reference proteome</keyword>
<feature type="region of interest" description="Disordered" evidence="1">
    <location>
        <begin position="34"/>
        <end position="70"/>
    </location>
</feature>
<dbReference type="RefSeq" id="XP_021842856.2">
    <property type="nucleotide sequence ID" value="XM_021987164.2"/>
</dbReference>
<dbReference type="Proteomes" id="UP000813463">
    <property type="component" value="Chromosome 1"/>
</dbReference>